<feature type="domain" description="C2H2-type" evidence="10">
    <location>
        <begin position="79"/>
        <end position="101"/>
    </location>
</feature>
<dbReference type="SMART" id="SM00355">
    <property type="entry name" value="ZnF_C2H2"/>
    <property type="match status" value="3"/>
</dbReference>
<dbReference type="GO" id="GO:0008356">
    <property type="term" value="P:asymmetric cell division"/>
    <property type="evidence" value="ECO:0007669"/>
    <property type="project" value="EnsemblPlants"/>
</dbReference>
<organism evidence="11 12">
    <name type="scientific">Arabis alpina</name>
    <name type="common">Alpine rock-cress</name>
    <dbReference type="NCBI Taxonomy" id="50452"/>
    <lineage>
        <taxon>Eukaryota</taxon>
        <taxon>Viridiplantae</taxon>
        <taxon>Streptophyta</taxon>
        <taxon>Embryophyta</taxon>
        <taxon>Tracheophyta</taxon>
        <taxon>Spermatophyta</taxon>
        <taxon>Magnoliopsida</taxon>
        <taxon>eudicotyledons</taxon>
        <taxon>Gunneridae</taxon>
        <taxon>Pentapetalae</taxon>
        <taxon>rosids</taxon>
        <taxon>malvids</taxon>
        <taxon>Brassicales</taxon>
        <taxon>Brassicaceae</taxon>
        <taxon>Arabideae</taxon>
        <taxon>Arabis</taxon>
    </lineage>
</organism>
<evidence type="ECO:0000256" key="9">
    <source>
        <dbReference type="SAM" id="MobiDB-lite"/>
    </source>
</evidence>
<evidence type="ECO:0000259" key="10">
    <source>
        <dbReference type="PROSITE" id="PS50157"/>
    </source>
</evidence>
<dbReference type="Pfam" id="PF22995">
    <property type="entry name" value="C2CH-3rd_BIRD-IDD"/>
    <property type="match status" value="1"/>
</dbReference>
<dbReference type="PROSITE" id="PS00028">
    <property type="entry name" value="ZINC_FINGER_C2H2_1"/>
    <property type="match status" value="1"/>
</dbReference>
<dbReference type="InterPro" id="IPR013087">
    <property type="entry name" value="Znf_C2H2_type"/>
</dbReference>
<keyword evidence="12" id="KW-1185">Reference proteome</keyword>
<dbReference type="InterPro" id="IPR055185">
    <property type="entry name" value="C2CH-4th_BIRD-IDD"/>
</dbReference>
<protein>
    <recommendedName>
        <fullName evidence="10">C2H2-type domain-containing protein</fullName>
    </recommendedName>
</protein>
<dbReference type="OrthoDB" id="6354171at2759"/>
<evidence type="ECO:0000256" key="6">
    <source>
        <dbReference type="ARBA" id="ARBA00023125"/>
    </source>
</evidence>
<keyword evidence="1" id="KW-0479">Metal-binding</keyword>
<feature type="compositionally biased region" description="Low complexity" evidence="9">
    <location>
        <begin position="405"/>
        <end position="414"/>
    </location>
</feature>
<evidence type="ECO:0000313" key="11">
    <source>
        <dbReference type="EMBL" id="KFK24765.1"/>
    </source>
</evidence>
<dbReference type="GO" id="GO:0048364">
    <property type="term" value="P:root development"/>
    <property type="evidence" value="ECO:0007669"/>
    <property type="project" value="EnsemblPlants"/>
</dbReference>
<feature type="region of interest" description="Disordered" evidence="9">
    <location>
        <begin position="438"/>
        <end position="477"/>
    </location>
</feature>
<feature type="compositionally biased region" description="Low complexity" evidence="9">
    <location>
        <begin position="318"/>
        <end position="375"/>
    </location>
</feature>
<dbReference type="FunFam" id="3.30.160.60:FF:000131">
    <property type="entry name" value="protein indeterminate-domain 5, chloroplastic-like"/>
    <property type="match status" value="1"/>
</dbReference>
<dbReference type="Gramene" id="KFK24765">
    <property type="protein sequence ID" value="KFK24765"/>
    <property type="gene ID" value="AALP_AA8G022100"/>
</dbReference>
<dbReference type="GO" id="GO:0005634">
    <property type="term" value="C:nucleus"/>
    <property type="evidence" value="ECO:0007669"/>
    <property type="project" value="EnsemblPlants"/>
</dbReference>
<feature type="compositionally biased region" description="Polar residues" evidence="9">
    <location>
        <begin position="468"/>
        <end position="477"/>
    </location>
</feature>
<dbReference type="GO" id="GO:0003700">
    <property type="term" value="F:DNA-binding transcription factor activity"/>
    <property type="evidence" value="ECO:0007669"/>
    <property type="project" value="EnsemblPlants"/>
</dbReference>
<dbReference type="Pfam" id="PF22992">
    <property type="entry name" value="C2CH-4th_BIRD-IDD"/>
    <property type="match status" value="1"/>
</dbReference>
<dbReference type="GO" id="GO:0045893">
    <property type="term" value="P:positive regulation of DNA-templated transcription"/>
    <property type="evidence" value="ECO:0007669"/>
    <property type="project" value="EnsemblPlants"/>
</dbReference>
<dbReference type="FunFam" id="3.30.160.60:FF:000554">
    <property type="entry name" value="protein indeterminate-domain 12-like"/>
    <property type="match status" value="1"/>
</dbReference>
<dbReference type="GO" id="GO:0034504">
    <property type="term" value="P:protein localization to nucleus"/>
    <property type="evidence" value="ECO:0007669"/>
    <property type="project" value="EnsemblPlants"/>
</dbReference>
<feature type="compositionally biased region" description="Polar residues" evidence="9">
    <location>
        <begin position="32"/>
        <end position="47"/>
    </location>
</feature>
<evidence type="ECO:0000256" key="1">
    <source>
        <dbReference type="ARBA" id="ARBA00022723"/>
    </source>
</evidence>
<dbReference type="InterPro" id="IPR055187">
    <property type="entry name" value="C2CH-3rd_BIRD-IDD"/>
</dbReference>
<dbReference type="GO" id="GO:0042803">
    <property type="term" value="F:protein homodimerization activity"/>
    <property type="evidence" value="ECO:0007669"/>
    <property type="project" value="EnsemblPlants"/>
</dbReference>
<keyword evidence="5" id="KW-0805">Transcription regulation</keyword>
<dbReference type="Proteomes" id="UP000029120">
    <property type="component" value="Chromosome 8"/>
</dbReference>
<dbReference type="SUPFAM" id="SSF57667">
    <property type="entry name" value="beta-beta-alpha zinc fingers"/>
    <property type="match status" value="1"/>
</dbReference>
<dbReference type="InterPro" id="IPR055186">
    <property type="entry name" value="C2H2-2nd_BIRD-IDD"/>
</dbReference>
<dbReference type="EMBL" id="CM002876">
    <property type="protein sequence ID" value="KFK24765.1"/>
    <property type="molecule type" value="Genomic_DNA"/>
</dbReference>
<accession>A0A087G4G3</accession>
<evidence type="ECO:0000313" key="12">
    <source>
        <dbReference type="Proteomes" id="UP000029120"/>
    </source>
</evidence>
<keyword evidence="7" id="KW-0804">Transcription</keyword>
<keyword evidence="6" id="KW-0238">DNA-binding</keyword>
<keyword evidence="3 8" id="KW-0863">Zinc-finger</keyword>
<dbReference type="PANTHER" id="PTHR10593:SF231">
    <property type="entry name" value="PROTEIN INDETERMINATE-DOMAIN 13-RELATED"/>
    <property type="match status" value="1"/>
</dbReference>
<name>A0A087G4G3_ARAAL</name>
<feature type="compositionally biased region" description="Polar residues" evidence="9">
    <location>
        <begin position="388"/>
        <end position="399"/>
    </location>
</feature>
<dbReference type="InterPro" id="IPR036236">
    <property type="entry name" value="Znf_C2H2_sf"/>
</dbReference>
<sequence length="517" mass="56657">MQMIPGDPFSISSSMGGFVHQEQHLHHLQQQIPDLNPTSNPNPNAKPSTKKKRNQPGTPDPDADVIALSPTTLMATNRFVCEICNKGFQRDQNLQLHRRGHNLPWKLKQRSNKEVIKKKVYICPIKTCVHHEASRALGDLTGIKKHYSRKHGEKKWKCEKCSKKYAVQSDWKAHAKTCGTREYKCDCGTLFSRKDSFITHRAFCDALTEEGARMSSLSSNIPVPISTTNLNFGNDSNVMSNPNLPHGFVHRGVHHPDINAAISQFGLGFGHDLSSMHAQGLSEMVQMASAGNHHLFPSSSSSLHDFSGHNHNQQFQIPTPSTNPNLTLSSSSTSQQASASLPSLQQHHQTLKDSSFSPLFSSSSDNNNNKKPLSPMSATALLQKAAQMGSTRSNSTTAPSFFAGPTMMSSSTAVSPPPPRSSSPMMIQQQQLNNNFNTNASRESHNLAPPTLSGVTTSSVDNNNSTNPFGSNRSGLNPVQQMGLTRDFLGVSNEHHPHQTGRRPFLPQELARFAPLG</sequence>
<dbReference type="PROSITE" id="PS50157">
    <property type="entry name" value="ZINC_FINGER_C2H2_2"/>
    <property type="match status" value="1"/>
</dbReference>
<evidence type="ECO:0000256" key="2">
    <source>
        <dbReference type="ARBA" id="ARBA00022737"/>
    </source>
</evidence>
<reference evidence="12" key="1">
    <citation type="journal article" date="2015" name="Nat. Plants">
        <title>Genome expansion of Arabis alpina linked with retrotransposition and reduced symmetric DNA methylation.</title>
        <authorList>
            <person name="Willing E.M."/>
            <person name="Rawat V."/>
            <person name="Mandakova T."/>
            <person name="Maumus F."/>
            <person name="James G.V."/>
            <person name="Nordstroem K.J."/>
            <person name="Becker C."/>
            <person name="Warthmann N."/>
            <person name="Chica C."/>
            <person name="Szarzynska B."/>
            <person name="Zytnicki M."/>
            <person name="Albani M.C."/>
            <person name="Kiefer C."/>
            <person name="Bergonzi S."/>
            <person name="Castaings L."/>
            <person name="Mateos J.L."/>
            <person name="Berns M.C."/>
            <person name="Bujdoso N."/>
            <person name="Piofczyk T."/>
            <person name="de Lorenzo L."/>
            <person name="Barrero-Sicilia C."/>
            <person name="Mateos I."/>
            <person name="Piednoel M."/>
            <person name="Hagmann J."/>
            <person name="Chen-Min-Tao R."/>
            <person name="Iglesias-Fernandez R."/>
            <person name="Schuster S.C."/>
            <person name="Alonso-Blanco C."/>
            <person name="Roudier F."/>
            <person name="Carbonero P."/>
            <person name="Paz-Ares J."/>
            <person name="Davis S.J."/>
            <person name="Pecinka A."/>
            <person name="Quesneville H."/>
            <person name="Colot V."/>
            <person name="Lysak M.A."/>
            <person name="Weigel D."/>
            <person name="Coupland G."/>
            <person name="Schneeberger K."/>
        </authorList>
    </citation>
    <scope>NUCLEOTIDE SEQUENCE [LARGE SCALE GENOMIC DNA]</scope>
    <source>
        <strain evidence="12">cv. Pajares</strain>
    </source>
</reference>
<dbReference type="GO" id="GO:0051302">
    <property type="term" value="P:regulation of cell division"/>
    <property type="evidence" value="ECO:0007669"/>
    <property type="project" value="EnsemblPlants"/>
</dbReference>
<dbReference type="Pfam" id="PF00096">
    <property type="entry name" value="zf-C2H2"/>
    <property type="match status" value="1"/>
</dbReference>
<keyword evidence="4" id="KW-0862">Zinc</keyword>
<evidence type="ECO:0000256" key="3">
    <source>
        <dbReference type="ARBA" id="ARBA00022771"/>
    </source>
</evidence>
<dbReference type="GO" id="GO:0008270">
    <property type="term" value="F:zinc ion binding"/>
    <property type="evidence" value="ECO:0007669"/>
    <property type="project" value="UniProtKB-KW"/>
</dbReference>
<feature type="region of interest" description="Disordered" evidence="9">
    <location>
        <begin position="299"/>
        <end position="425"/>
    </location>
</feature>
<evidence type="ECO:0000256" key="7">
    <source>
        <dbReference type="ARBA" id="ARBA00023163"/>
    </source>
</evidence>
<evidence type="ECO:0000256" key="8">
    <source>
        <dbReference type="PROSITE-ProRule" id="PRU00042"/>
    </source>
</evidence>
<dbReference type="InterPro" id="IPR031140">
    <property type="entry name" value="IDD1-16"/>
</dbReference>
<keyword evidence="2" id="KW-0677">Repeat</keyword>
<dbReference type="GO" id="GO:0010075">
    <property type="term" value="P:regulation of meristem growth"/>
    <property type="evidence" value="ECO:0007669"/>
    <property type="project" value="EnsemblPlants"/>
</dbReference>
<dbReference type="Pfam" id="PF22996">
    <property type="entry name" value="C2H2-2nd_BIRD-IDD"/>
    <property type="match status" value="1"/>
</dbReference>
<feature type="compositionally biased region" description="Low complexity" evidence="9">
    <location>
        <begin position="453"/>
        <end position="467"/>
    </location>
</feature>
<dbReference type="GO" id="GO:0043565">
    <property type="term" value="F:sequence-specific DNA binding"/>
    <property type="evidence" value="ECO:0007669"/>
    <property type="project" value="EnsemblPlants"/>
</dbReference>
<evidence type="ECO:0000256" key="5">
    <source>
        <dbReference type="ARBA" id="ARBA00023015"/>
    </source>
</evidence>
<dbReference type="PANTHER" id="PTHR10593">
    <property type="entry name" value="SERINE/THREONINE-PROTEIN KINASE RIO"/>
    <property type="match status" value="1"/>
</dbReference>
<dbReference type="AlphaFoldDB" id="A0A087G4G3"/>
<evidence type="ECO:0000256" key="4">
    <source>
        <dbReference type="ARBA" id="ARBA00022833"/>
    </source>
</evidence>
<dbReference type="OMA" id="FFAGPTM"/>
<gene>
    <name evidence="11" type="ordered locus">AALP_Aa8g022100</name>
</gene>
<dbReference type="eggNOG" id="KOG1721">
    <property type="taxonomic scope" value="Eukaryota"/>
</dbReference>
<dbReference type="Gene3D" id="3.30.160.60">
    <property type="entry name" value="Classic Zinc Finger"/>
    <property type="match status" value="2"/>
</dbReference>
<proteinExistence type="predicted"/>
<feature type="region of interest" description="Disordered" evidence="9">
    <location>
        <begin position="32"/>
        <end position="64"/>
    </location>
</feature>